<name>A0A061RV46_9CHLO</name>
<evidence type="ECO:0000256" key="1">
    <source>
        <dbReference type="SAM" id="Phobius"/>
    </source>
</evidence>
<evidence type="ECO:0000313" key="2">
    <source>
        <dbReference type="EMBL" id="JAC74599.1"/>
    </source>
</evidence>
<sequence length="152" mass="16860">MVETSLVATFCSPTVSDKDATLASDQKLEGAVPRILGLELRLSKTWQFIFLASGSLLFAIGFSTLQEHVFRLPGFRFGGWMTFITYITFIACAVCERLLTGDLQRRSKLKARGRMQSSRRPRSIEGVPSRPLGTPARLLCFTKSQAILSISL</sequence>
<organism evidence="2">
    <name type="scientific">Tetraselmis sp. GSL018</name>
    <dbReference type="NCBI Taxonomy" id="582737"/>
    <lineage>
        <taxon>Eukaryota</taxon>
        <taxon>Viridiplantae</taxon>
        <taxon>Chlorophyta</taxon>
        <taxon>core chlorophytes</taxon>
        <taxon>Chlorodendrophyceae</taxon>
        <taxon>Chlorodendrales</taxon>
        <taxon>Chlorodendraceae</taxon>
        <taxon>Tetraselmis</taxon>
    </lineage>
</organism>
<proteinExistence type="predicted"/>
<keyword evidence="1" id="KW-1133">Transmembrane helix</keyword>
<gene>
    <name evidence="2" type="ORF">TSPGSL018_25514</name>
</gene>
<feature type="transmembrane region" description="Helical" evidence="1">
    <location>
        <begin position="77"/>
        <end position="99"/>
    </location>
</feature>
<dbReference type="EMBL" id="GBEZ01011165">
    <property type="protein sequence ID" value="JAC74599.1"/>
    <property type="molecule type" value="Transcribed_RNA"/>
</dbReference>
<keyword evidence="1" id="KW-0472">Membrane</keyword>
<reference evidence="2" key="1">
    <citation type="submission" date="2014-05" db="EMBL/GenBank/DDBJ databases">
        <title>The transcriptome of the halophilic microalga Tetraselmis sp. GSL018 isolated from the Great Salt Lake, Utah.</title>
        <authorList>
            <person name="Jinkerson R.E."/>
            <person name="D'Adamo S."/>
            <person name="Posewitz M.C."/>
        </authorList>
    </citation>
    <scope>NUCLEOTIDE SEQUENCE</scope>
    <source>
        <strain evidence="2">GSL018</strain>
    </source>
</reference>
<keyword evidence="1" id="KW-0812">Transmembrane</keyword>
<accession>A0A061RV46</accession>
<protein>
    <submittedName>
        <fullName evidence="2">Drug metabolite transporter superfamily</fullName>
    </submittedName>
</protein>
<feature type="transmembrane region" description="Helical" evidence="1">
    <location>
        <begin position="48"/>
        <end position="65"/>
    </location>
</feature>
<dbReference type="AlphaFoldDB" id="A0A061RV46"/>